<dbReference type="InterPro" id="IPR046830">
    <property type="entry name" value="Calmod_bind_M"/>
</dbReference>
<dbReference type="PANTHER" id="PTHR31713:SF42">
    <property type="entry name" value="PROTEIN SAR DEFICIENT 1"/>
    <property type="match status" value="1"/>
</dbReference>
<organism evidence="2 3">
    <name type="scientific">Ensete ventricosum</name>
    <name type="common">Abyssinian banana</name>
    <name type="synonym">Musa ensete</name>
    <dbReference type="NCBI Taxonomy" id="4639"/>
    <lineage>
        <taxon>Eukaryota</taxon>
        <taxon>Viridiplantae</taxon>
        <taxon>Streptophyta</taxon>
        <taxon>Embryophyta</taxon>
        <taxon>Tracheophyta</taxon>
        <taxon>Spermatophyta</taxon>
        <taxon>Magnoliopsida</taxon>
        <taxon>Liliopsida</taxon>
        <taxon>Zingiberales</taxon>
        <taxon>Musaceae</taxon>
        <taxon>Ensete</taxon>
    </lineage>
</organism>
<dbReference type="InterPro" id="IPR012416">
    <property type="entry name" value="CBP60"/>
</dbReference>
<dbReference type="GO" id="GO:0005516">
    <property type="term" value="F:calmodulin binding"/>
    <property type="evidence" value="ECO:0007669"/>
    <property type="project" value="InterPro"/>
</dbReference>
<protein>
    <recommendedName>
        <fullName evidence="1">Calmodulin binding protein central domain-containing protein</fullName>
    </recommendedName>
</protein>
<dbReference type="Pfam" id="PF20451">
    <property type="entry name" value="Calmod_bind_M"/>
    <property type="match status" value="1"/>
</dbReference>
<evidence type="ECO:0000313" key="3">
    <source>
        <dbReference type="Proteomes" id="UP001222027"/>
    </source>
</evidence>
<accession>A0AAV8PKB0</accession>
<dbReference type="GO" id="GO:0005634">
    <property type="term" value="C:nucleus"/>
    <property type="evidence" value="ECO:0007669"/>
    <property type="project" value="TreeGrafter"/>
</dbReference>
<evidence type="ECO:0000259" key="1">
    <source>
        <dbReference type="Pfam" id="PF20451"/>
    </source>
</evidence>
<name>A0AAV8PKB0_ENSVE</name>
<dbReference type="GO" id="GO:0080142">
    <property type="term" value="P:regulation of salicylic acid biosynthetic process"/>
    <property type="evidence" value="ECO:0007669"/>
    <property type="project" value="TreeGrafter"/>
</dbReference>
<dbReference type="EMBL" id="JAQQAF010000004">
    <property type="protein sequence ID" value="KAJ8492999.1"/>
    <property type="molecule type" value="Genomic_DNA"/>
</dbReference>
<dbReference type="PANTHER" id="PTHR31713">
    <property type="entry name" value="OS02G0177800 PROTEIN"/>
    <property type="match status" value="1"/>
</dbReference>
<gene>
    <name evidence="2" type="ORF">OPV22_014720</name>
</gene>
<feature type="domain" description="Calmodulin binding protein central" evidence="1">
    <location>
        <begin position="221"/>
        <end position="266"/>
    </location>
</feature>
<dbReference type="Proteomes" id="UP001222027">
    <property type="component" value="Unassembled WGS sequence"/>
</dbReference>
<sequence>MTLCCDASLFSSLYDYGFILSPFSLPFVLLLPSSFHSFCPDLILLRSIAENKQLGSSGGYADQDNFGMAMDDLVRKVVKVELQCMIPEPFEQILNNLRQQLESKMNEKLDHVIPQILNQIDNIMRRQADGVIAHTSQLQRSVPAEDVQPASDLQLVFTKNFLPPGFSKVAIKDKDRNLFRLGVRVSLSSYAGPRVKEAITESFLVLDHQSKLNQKSHPPSLDHEVWRLLNISSNEAFHRQLDAAGIKTVHDFLKLSVVVRQRLQDAQNMWKICRYVCLISKLYGELV</sequence>
<comment type="caution">
    <text evidence="2">The sequence shown here is derived from an EMBL/GenBank/DDBJ whole genome shotgun (WGS) entry which is preliminary data.</text>
</comment>
<keyword evidence="3" id="KW-1185">Reference proteome</keyword>
<dbReference type="GO" id="GO:0003700">
    <property type="term" value="F:DNA-binding transcription factor activity"/>
    <property type="evidence" value="ECO:0007669"/>
    <property type="project" value="TreeGrafter"/>
</dbReference>
<reference evidence="2 3" key="1">
    <citation type="submission" date="2022-12" db="EMBL/GenBank/DDBJ databases">
        <title>Chromosome-scale assembly of the Ensete ventricosum genome.</title>
        <authorList>
            <person name="Dussert Y."/>
            <person name="Stocks J."/>
            <person name="Wendawek A."/>
            <person name="Woldeyes F."/>
            <person name="Nichols R.A."/>
            <person name="Borrell J.S."/>
        </authorList>
    </citation>
    <scope>NUCLEOTIDE SEQUENCE [LARGE SCALE GENOMIC DNA]</scope>
    <source>
        <strain evidence="3">cv. Maze</strain>
        <tissue evidence="2">Seeds</tissue>
    </source>
</reference>
<dbReference type="AlphaFoldDB" id="A0AAV8PKB0"/>
<dbReference type="GO" id="GO:0043565">
    <property type="term" value="F:sequence-specific DNA binding"/>
    <property type="evidence" value="ECO:0007669"/>
    <property type="project" value="TreeGrafter"/>
</dbReference>
<evidence type="ECO:0000313" key="2">
    <source>
        <dbReference type="EMBL" id="KAJ8492999.1"/>
    </source>
</evidence>
<proteinExistence type="predicted"/>